<proteinExistence type="inferred from homology"/>
<dbReference type="PANTHER" id="PTHR36699">
    <property type="entry name" value="LD-TRANSPEPTIDASE"/>
    <property type="match status" value="1"/>
</dbReference>
<feature type="active site" description="Nucleophile" evidence="7">
    <location>
        <position position="164"/>
    </location>
</feature>
<dbReference type="Proteomes" id="UP000078084">
    <property type="component" value="Unassembled WGS sequence"/>
</dbReference>
<dbReference type="PANTHER" id="PTHR36699:SF1">
    <property type="entry name" value="L,D-TRANSPEPTIDASE YAFK-RELATED"/>
    <property type="match status" value="1"/>
</dbReference>
<feature type="domain" description="L,D-TPase catalytic" evidence="8">
    <location>
        <begin position="51"/>
        <end position="188"/>
    </location>
</feature>
<dbReference type="CDD" id="cd16913">
    <property type="entry name" value="YkuD_like"/>
    <property type="match status" value="1"/>
</dbReference>
<evidence type="ECO:0000313" key="11">
    <source>
        <dbReference type="Proteomes" id="UP000078084"/>
    </source>
</evidence>
<gene>
    <name evidence="9" type="ORF">AAV32_10620</name>
    <name evidence="10" type="ORF">EV679_2974</name>
</gene>
<dbReference type="GO" id="GO:0009252">
    <property type="term" value="P:peptidoglycan biosynthetic process"/>
    <property type="evidence" value="ECO:0007669"/>
    <property type="project" value="UniProtKB-UniPathway"/>
</dbReference>
<dbReference type="GO" id="GO:0008360">
    <property type="term" value="P:regulation of cell shape"/>
    <property type="evidence" value="ECO:0007669"/>
    <property type="project" value="UniProtKB-UniRule"/>
</dbReference>
<dbReference type="InterPro" id="IPR005490">
    <property type="entry name" value="LD_TPept_cat_dom"/>
</dbReference>
<comment type="caution">
    <text evidence="9">The sequence shown here is derived from an EMBL/GenBank/DDBJ whole genome shotgun (WGS) entry which is preliminary data.</text>
</comment>
<evidence type="ECO:0000313" key="9">
    <source>
        <dbReference type="EMBL" id="KKO71635.1"/>
    </source>
</evidence>
<dbReference type="RefSeq" id="WP_068371456.1">
    <property type="nucleotide sequence ID" value="NZ_CBCSEB010000009.1"/>
</dbReference>
<comment type="pathway">
    <text evidence="1 7">Cell wall biogenesis; peptidoglycan biosynthesis.</text>
</comment>
<keyword evidence="6 7" id="KW-0961">Cell wall biogenesis/degradation</keyword>
<evidence type="ECO:0000256" key="4">
    <source>
        <dbReference type="ARBA" id="ARBA00022960"/>
    </source>
</evidence>
<keyword evidence="4 7" id="KW-0133">Cell shape</keyword>
<keyword evidence="3" id="KW-0808">Transferase</keyword>
<dbReference type="STRING" id="206506.AAV32_10620"/>
<keyword evidence="11" id="KW-1185">Reference proteome</keyword>
<accession>A0A171KRW8</accession>
<dbReference type="InterPro" id="IPR038063">
    <property type="entry name" value="Transpep_catalytic_dom"/>
</dbReference>
<evidence type="ECO:0000256" key="5">
    <source>
        <dbReference type="ARBA" id="ARBA00022984"/>
    </source>
</evidence>
<dbReference type="Pfam" id="PF03734">
    <property type="entry name" value="YkuD"/>
    <property type="match status" value="1"/>
</dbReference>
<name>A0A171KRW8_9BURK</name>
<sequence length="189" mass="20929">MKPVRRFRQRLLPCLILIALLVLAAFGYTRIMGRVAPGMPPVAEQGTPKADLVRVYKSARRLELWQGATLLASYRIALGGAPDAGHKQQEGDQRTPEGRYVIDWRNPRSRAYLSLHISYPNAQDRQAAAAAGYPPGGDIMIHGLPNGWGALGPIHHWWDWTDGCIGVSNNDMREIWSLVPNGTVIEIEA</sequence>
<dbReference type="PATRIC" id="fig|206506.3.peg.2268"/>
<reference evidence="9 11" key="1">
    <citation type="submission" date="2015-04" db="EMBL/GenBank/DDBJ databases">
        <title>Genome sequence of Kerstersia gyiorum CG1.</title>
        <authorList>
            <person name="Greninger A.L."/>
            <person name="Kozyreva V."/>
            <person name="Chaturvedi V."/>
        </authorList>
    </citation>
    <scope>NUCLEOTIDE SEQUENCE [LARGE SCALE GENOMIC DNA]</scope>
    <source>
        <strain evidence="9 11">CG1</strain>
    </source>
</reference>
<evidence type="ECO:0000256" key="7">
    <source>
        <dbReference type="PROSITE-ProRule" id="PRU01373"/>
    </source>
</evidence>
<dbReference type="PROSITE" id="PS52029">
    <property type="entry name" value="LD_TPASE"/>
    <property type="match status" value="1"/>
</dbReference>
<dbReference type="GO" id="GO:0016740">
    <property type="term" value="F:transferase activity"/>
    <property type="evidence" value="ECO:0007669"/>
    <property type="project" value="UniProtKB-KW"/>
</dbReference>
<evidence type="ECO:0000256" key="3">
    <source>
        <dbReference type="ARBA" id="ARBA00022679"/>
    </source>
</evidence>
<evidence type="ECO:0000256" key="1">
    <source>
        <dbReference type="ARBA" id="ARBA00004752"/>
    </source>
</evidence>
<reference evidence="10 12" key="2">
    <citation type="submission" date="2019-02" db="EMBL/GenBank/DDBJ databases">
        <title>Genomic Encyclopedia of Type Strains, Phase IV (KMG-IV): sequencing the most valuable type-strain genomes for metagenomic binning, comparative biology and taxonomic classification.</title>
        <authorList>
            <person name="Goeker M."/>
        </authorList>
    </citation>
    <scope>NUCLEOTIDE SEQUENCE [LARGE SCALE GENOMIC DNA]</scope>
    <source>
        <strain evidence="10 12">DSM 16618</strain>
    </source>
</reference>
<dbReference type="EMBL" id="SGWZ01000005">
    <property type="protein sequence ID" value="RZS66815.1"/>
    <property type="molecule type" value="Genomic_DNA"/>
</dbReference>
<dbReference type="UniPathway" id="UPA00219"/>
<dbReference type="GO" id="GO:0071555">
    <property type="term" value="P:cell wall organization"/>
    <property type="evidence" value="ECO:0007669"/>
    <property type="project" value="UniProtKB-UniRule"/>
</dbReference>
<dbReference type="Gene3D" id="2.40.440.10">
    <property type="entry name" value="L,D-transpeptidase catalytic domain-like"/>
    <property type="match status" value="1"/>
</dbReference>
<dbReference type="SUPFAM" id="SSF141523">
    <property type="entry name" value="L,D-transpeptidase catalytic domain-like"/>
    <property type="match status" value="1"/>
</dbReference>
<evidence type="ECO:0000256" key="2">
    <source>
        <dbReference type="ARBA" id="ARBA00005992"/>
    </source>
</evidence>
<evidence type="ECO:0000313" key="10">
    <source>
        <dbReference type="EMBL" id="RZS66815.1"/>
    </source>
</evidence>
<evidence type="ECO:0000259" key="8">
    <source>
        <dbReference type="PROSITE" id="PS52029"/>
    </source>
</evidence>
<comment type="similarity">
    <text evidence="2">Belongs to the YkuD family.</text>
</comment>
<evidence type="ECO:0000313" key="12">
    <source>
        <dbReference type="Proteomes" id="UP000292039"/>
    </source>
</evidence>
<evidence type="ECO:0000256" key="6">
    <source>
        <dbReference type="ARBA" id="ARBA00023316"/>
    </source>
</evidence>
<protein>
    <submittedName>
        <fullName evidence="10">L,D-transpeptidase-like protein</fullName>
    </submittedName>
</protein>
<organism evidence="9 11">
    <name type="scientific">Kerstersia gyiorum</name>
    <dbReference type="NCBI Taxonomy" id="206506"/>
    <lineage>
        <taxon>Bacteria</taxon>
        <taxon>Pseudomonadati</taxon>
        <taxon>Pseudomonadota</taxon>
        <taxon>Betaproteobacteria</taxon>
        <taxon>Burkholderiales</taxon>
        <taxon>Alcaligenaceae</taxon>
        <taxon>Kerstersia</taxon>
    </lineage>
</organism>
<dbReference type="Proteomes" id="UP000292039">
    <property type="component" value="Unassembled WGS sequence"/>
</dbReference>
<dbReference type="EMBL" id="LBNE01000006">
    <property type="protein sequence ID" value="KKO71635.1"/>
    <property type="molecule type" value="Genomic_DNA"/>
</dbReference>
<dbReference type="GO" id="GO:0004180">
    <property type="term" value="F:carboxypeptidase activity"/>
    <property type="evidence" value="ECO:0007669"/>
    <property type="project" value="UniProtKB-ARBA"/>
</dbReference>
<dbReference type="AlphaFoldDB" id="A0A171KRW8"/>
<feature type="active site" description="Proton donor/acceptor" evidence="7">
    <location>
        <position position="142"/>
    </location>
</feature>
<keyword evidence="5 7" id="KW-0573">Peptidoglycan synthesis</keyword>